<dbReference type="GO" id="GO:0005737">
    <property type="term" value="C:cytoplasm"/>
    <property type="evidence" value="ECO:0007669"/>
    <property type="project" value="InterPro"/>
</dbReference>
<dbReference type="OrthoDB" id="374045at2759"/>
<gene>
    <name evidence="2" type="ORF">LAQU0_S22e00430g</name>
</gene>
<dbReference type="Proteomes" id="UP000236544">
    <property type="component" value="Unassembled WGS sequence"/>
</dbReference>
<reference evidence="3" key="1">
    <citation type="submission" date="2015-10" db="EMBL/GenBank/DDBJ databases">
        <authorList>
            <person name="Devillers H."/>
        </authorList>
    </citation>
    <scope>NUCLEOTIDE SEQUENCE [LARGE SCALE GENOMIC DNA]</scope>
</reference>
<dbReference type="GO" id="GO:0004309">
    <property type="term" value="F:exopolyphosphatase activity"/>
    <property type="evidence" value="ECO:0007669"/>
    <property type="project" value="TreeGrafter"/>
</dbReference>
<feature type="domain" description="DHHA2" evidence="1">
    <location>
        <begin position="223"/>
        <end position="377"/>
    </location>
</feature>
<dbReference type="PANTHER" id="PTHR12112:SF39">
    <property type="entry name" value="EG:152A3.5 PROTEIN (FBGN0003116_PN PROTEIN)"/>
    <property type="match status" value="1"/>
</dbReference>
<dbReference type="EMBL" id="LN890550">
    <property type="protein sequence ID" value="CUS24933.1"/>
    <property type="molecule type" value="Genomic_DNA"/>
</dbReference>
<accession>A0A0P1KY27</accession>
<dbReference type="Gene3D" id="3.10.310.20">
    <property type="entry name" value="DHHA2 domain"/>
    <property type="match status" value="1"/>
</dbReference>
<dbReference type="AlphaFoldDB" id="A0A0P1KY27"/>
<dbReference type="Pfam" id="PF02833">
    <property type="entry name" value="DHHA2"/>
    <property type="match status" value="1"/>
</dbReference>
<dbReference type="InterPro" id="IPR038763">
    <property type="entry name" value="DHH_sf"/>
</dbReference>
<dbReference type="SUPFAM" id="SSF64182">
    <property type="entry name" value="DHH phosphoesterases"/>
    <property type="match status" value="1"/>
</dbReference>
<evidence type="ECO:0000313" key="2">
    <source>
        <dbReference type="EMBL" id="CUS24933.1"/>
    </source>
</evidence>
<dbReference type="InterPro" id="IPR038222">
    <property type="entry name" value="DHHA2_dom_sf"/>
</dbReference>
<sequence>MGEGVLAFLKFLRTSYIVGIQENSRLRIVCGNEAADLDSVVCAITYAYFSYIKDPSRPVLPFVNIMKQDLELRRDIVWVLKQRNIPHSLLYFQEDLGKLKRNLNCKIDAILVDHNDQQSVARKLVDSVIGIIDHHQDLGLHSHIEDGPRIVTKAGSCSSLVSNYWLDTQKLKNSNEWKNTALLSVSALLMDTSNMSRRVESPDLVACERYKTELGDFNFDRYFDNILQAKEDITGLSLRDILRKDYKEFDFLSGQQKSVKCGMASVVKSLDWIIEEYSVDNFASSCSDFLDERSLDILLILTSWTQEGEFRRQLAFYAKTPENIQTSRKVATKVQASLILEPLPSSMTLTDSKFLFYNQLNTDASRKQVVPHTQTAIQSL</sequence>
<organism evidence="2 3">
    <name type="scientific">Lachancea quebecensis</name>
    <dbReference type="NCBI Taxonomy" id="1654605"/>
    <lineage>
        <taxon>Eukaryota</taxon>
        <taxon>Fungi</taxon>
        <taxon>Dikarya</taxon>
        <taxon>Ascomycota</taxon>
        <taxon>Saccharomycotina</taxon>
        <taxon>Saccharomycetes</taxon>
        <taxon>Saccharomycetales</taxon>
        <taxon>Saccharomycetaceae</taxon>
        <taxon>Lachancea</taxon>
    </lineage>
</organism>
<dbReference type="PANTHER" id="PTHR12112">
    <property type="entry name" value="BNIP - RELATED"/>
    <property type="match status" value="1"/>
</dbReference>
<evidence type="ECO:0000313" key="3">
    <source>
        <dbReference type="Proteomes" id="UP000236544"/>
    </source>
</evidence>
<protein>
    <submittedName>
        <fullName evidence="2">LAQU0S22e00430g1_1</fullName>
    </submittedName>
</protein>
<keyword evidence="3" id="KW-1185">Reference proteome</keyword>
<dbReference type="InterPro" id="IPR004097">
    <property type="entry name" value="DHHA2"/>
</dbReference>
<name>A0A0P1KY27_9SACH</name>
<proteinExistence type="predicted"/>
<dbReference type="SMART" id="SM01131">
    <property type="entry name" value="DHHA2"/>
    <property type="match status" value="1"/>
</dbReference>
<dbReference type="Gene3D" id="3.90.1640.10">
    <property type="entry name" value="inorganic pyrophosphatase (n-terminal core)"/>
    <property type="match status" value="1"/>
</dbReference>
<evidence type="ECO:0000259" key="1">
    <source>
        <dbReference type="SMART" id="SM01131"/>
    </source>
</evidence>